<evidence type="ECO:0000313" key="2">
    <source>
        <dbReference type="EMBL" id="PKY61579.1"/>
    </source>
</evidence>
<reference evidence="2 3" key="1">
    <citation type="submission" date="2015-10" db="EMBL/GenBank/DDBJ databases">
        <title>Genome analyses suggest a sexual origin of heterokaryosis in a supposedly ancient asexual fungus.</title>
        <authorList>
            <person name="Ropars J."/>
            <person name="Sedzielewska K."/>
            <person name="Noel J."/>
            <person name="Charron P."/>
            <person name="Farinelli L."/>
            <person name="Marton T."/>
            <person name="Kruger M."/>
            <person name="Pelin A."/>
            <person name="Brachmann A."/>
            <person name="Corradi N."/>
        </authorList>
    </citation>
    <scope>NUCLEOTIDE SEQUENCE [LARGE SCALE GENOMIC DNA]</scope>
    <source>
        <strain evidence="2 3">A4</strain>
    </source>
</reference>
<gene>
    <name evidence="2" type="ORF">RhiirA4_486746</name>
</gene>
<dbReference type="Proteomes" id="UP000234323">
    <property type="component" value="Unassembled WGS sequence"/>
</dbReference>
<dbReference type="EMBL" id="LLXI01005551">
    <property type="protein sequence ID" value="PKY61579.1"/>
    <property type="molecule type" value="Genomic_DNA"/>
</dbReference>
<organism evidence="2 3">
    <name type="scientific">Rhizophagus irregularis</name>
    <dbReference type="NCBI Taxonomy" id="588596"/>
    <lineage>
        <taxon>Eukaryota</taxon>
        <taxon>Fungi</taxon>
        <taxon>Fungi incertae sedis</taxon>
        <taxon>Mucoromycota</taxon>
        <taxon>Glomeromycotina</taxon>
        <taxon>Glomeromycetes</taxon>
        <taxon>Glomerales</taxon>
        <taxon>Glomeraceae</taxon>
        <taxon>Rhizophagus</taxon>
    </lineage>
</organism>
<sequence length="113" mass="13525">MQKETLIGNRSKWGSGVLTLRVLCKWTLRSVRYWLRFFIDWVSASVPFRLDSLIGKLYSSTDIGIYYLNYIDDEYMDDFDHDNEIIDLKNSISMYYMYYIISNITNVINMFIN</sequence>
<protein>
    <submittedName>
        <fullName evidence="2">Uncharacterized protein</fullName>
    </submittedName>
</protein>
<evidence type="ECO:0000256" key="1">
    <source>
        <dbReference type="SAM" id="Phobius"/>
    </source>
</evidence>
<proteinExistence type="predicted"/>
<evidence type="ECO:0000313" key="3">
    <source>
        <dbReference type="Proteomes" id="UP000234323"/>
    </source>
</evidence>
<accession>A0A2I1HRR4</accession>
<keyword evidence="1" id="KW-0812">Transmembrane</keyword>
<keyword evidence="1" id="KW-1133">Transmembrane helix</keyword>
<dbReference type="AlphaFoldDB" id="A0A2I1HRR4"/>
<feature type="transmembrane region" description="Helical" evidence="1">
    <location>
        <begin position="95"/>
        <end position="112"/>
    </location>
</feature>
<keyword evidence="1" id="KW-0472">Membrane</keyword>
<keyword evidence="3" id="KW-1185">Reference proteome</keyword>
<comment type="caution">
    <text evidence="2">The sequence shown here is derived from an EMBL/GenBank/DDBJ whole genome shotgun (WGS) entry which is preliminary data.</text>
</comment>
<name>A0A2I1HRR4_9GLOM</name>